<dbReference type="EMBL" id="JAWHQM010000059">
    <property type="protein sequence ID" value="KAK5635938.1"/>
    <property type="molecule type" value="Genomic_DNA"/>
</dbReference>
<keyword evidence="1" id="KW-0812">Transmembrane</keyword>
<keyword evidence="1" id="KW-1133">Transmembrane helix</keyword>
<gene>
    <name evidence="2" type="ORF">RRF57_011650</name>
</gene>
<accession>A0AAN7UV93</accession>
<evidence type="ECO:0000313" key="2">
    <source>
        <dbReference type="EMBL" id="KAK5635938.1"/>
    </source>
</evidence>
<reference evidence="2 3" key="1">
    <citation type="submission" date="2023-10" db="EMBL/GenBank/DDBJ databases">
        <title>Draft genome sequence of Xylaria bambusicola isolate GMP-LS, the root and basal stem rot pathogen of sugarcane in Indonesia.</title>
        <authorList>
            <person name="Selvaraj P."/>
            <person name="Muralishankar V."/>
            <person name="Muruganantham S."/>
            <person name="Sp S."/>
            <person name="Haryani S."/>
            <person name="Lau K.J.X."/>
            <person name="Naqvi N.I."/>
        </authorList>
    </citation>
    <scope>NUCLEOTIDE SEQUENCE [LARGE SCALE GENOMIC DNA]</scope>
    <source>
        <strain evidence="2">GMP-LS</strain>
    </source>
</reference>
<dbReference type="Proteomes" id="UP001305414">
    <property type="component" value="Unassembled WGS sequence"/>
</dbReference>
<keyword evidence="1" id="KW-0472">Membrane</keyword>
<organism evidence="2 3">
    <name type="scientific">Xylaria bambusicola</name>
    <dbReference type="NCBI Taxonomy" id="326684"/>
    <lineage>
        <taxon>Eukaryota</taxon>
        <taxon>Fungi</taxon>
        <taxon>Dikarya</taxon>
        <taxon>Ascomycota</taxon>
        <taxon>Pezizomycotina</taxon>
        <taxon>Sordariomycetes</taxon>
        <taxon>Xylariomycetidae</taxon>
        <taxon>Xylariales</taxon>
        <taxon>Xylariaceae</taxon>
        <taxon>Xylaria</taxon>
    </lineage>
</organism>
<protein>
    <submittedName>
        <fullName evidence="2">Uncharacterized protein</fullName>
    </submittedName>
</protein>
<name>A0AAN7UV93_9PEZI</name>
<keyword evidence="3" id="KW-1185">Reference proteome</keyword>
<sequence length="61" mass="6795">MRENSAWLTPYKGRRGLVNTAIHSTGDYSLIAVSRNIIIVIIIIVVVVVVAAPWYTVKWLG</sequence>
<evidence type="ECO:0000313" key="3">
    <source>
        <dbReference type="Proteomes" id="UP001305414"/>
    </source>
</evidence>
<proteinExistence type="predicted"/>
<evidence type="ECO:0000256" key="1">
    <source>
        <dbReference type="SAM" id="Phobius"/>
    </source>
</evidence>
<feature type="transmembrane region" description="Helical" evidence="1">
    <location>
        <begin position="37"/>
        <end position="57"/>
    </location>
</feature>
<comment type="caution">
    <text evidence="2">The sequence shown here is derived from an EMBL/GenBank/DDBJ whole genome shotgun (WGS) entry which is preliminary data.</text>
</comment>
<dbReference type="AlphaFoldDB" id="A0AAN7UV93"/>